<dbReference type="PANTHER" id="PTHR31040:SF1">
    <property type="entry name" value="NURIM"/>
    <property type="match status" value="1"/>
</dbReference>
<feature type="transmembrane region" description="Helical" evidence="8">
    <location>
        <begin position="7"/>
        <end position="25"/>
    </location>
</feature>
<evidence type="ECO:0000256" key="1">
    <source>
        <dbReference type="ARBA" id="ARBA00004473"/>
    </source>
</evidence>
<protein>
    <recommendedName>
        <fullName evidence="7">Nuclear envelope membrane protein</fullName>
    </recommendedName>
    <alternativeName>
        <fullName evidence="6">Nuclear rim protein</fullName>
    </alternativeName>
</protein>
<reference evidence="9" key="1">
    <citation type="submission" date="2022-07" db="EMBL/GenBank/DDBJ databases">
        <authorList>
            <person name="Trinca V."/>
            <person name="Uliana J.V.C."/>
            <person name="Torres T.T."/>
            <person name="Ward R.J."/>
            <person name="Monesi N."/>
        </authorList>
    </citation>
    <scope>NUCLEOTIDE SEQUENCE</scope>
    <source>
        <strain evidence="9">HSMRA1968</strain>
        <tissue evidence="9">Whole embryos</tissue>
    </source>
</reference>
<keyword evidence="10" id="KW-1185">Reference proteome</keyword>
<keyword evidence="3 8" id="KW-0812">Transmembrane</keyword>
<dbReference type="GO" id="GO:0005637">
    <property type="term" value="C:nuclear inner membrane"/>
    <property type="evidence" value="ECO:0007669"/>
    <property type="project" value="UniProtKB-SubCell"/>
</dbReference>
<keyword evidence="4 8" id="KW-1133">Transmembrane helix</keyword>
<organism evidence="9 10">
    <name type="scientific">Pseudolycoriella hygida</name>
    <dbReference type="NCBI Taxonomy" id="35572"/>
    <lineage>
        <taxon>Eukaryota</taxon>
        <taxon>Metazoa</taxon>
        <taxon>Ecdysozoa</taxon>
        <taxon>Arthropoda</taxon>
        <taxon>Hexapoda</taxon>
        <taxon>Insecta</taxon>
        <taxon>Pterygota</taxon>
        <taxon>Neoptera</taxon>
        <taxon>Endopterygota</taxon>
        <taxon>Diptera</taxon>
        <taxon>Nematocera</taxon>
        <taxon>Sciaroidea</taxon>
        <taxon>Sciaridae</taxon>
        <taxon>Pseudolycoriella</taxon>
    </lineage>
</organism>
<dbReference type="Proteomes" id="UP001151699">
    <property type="component" value="Chromosome B"/>
</dbReference>
<comment type="caution">
    <text evidence="9">The sequence shown here is derived from an EMBL/GenBank/DDBJ whole genome shotgun (WGS) entry which is preliminary data.</text>
</comment>
<comment type="similarity">
    <text evidence="2">Belongs to the nurim family.</text>
</comment>
<name>A0A9Q0N6U6_9DIPT</name>
<evidence type="ECO:0000313" key="9">
    <source>
        <dbReference type="EMBL" id="KAJ6643704.1"/>
    </source>
</evidence>
<evidence type="ECO:0000256" key="2">
    <source>
        <dbReference type="ARBA" id="ARBA00010631"/>
    </source>
</evidence>
<dbReference type="EMBL" id="WJQU01000002">
    <property type="protein sequence ID" value="KAJ6643704.1"/>
    <property type="molecule type" value="Genomic_DNA"/>
</dbReference>
<dbReference type="AlphaFoldDB" id="A0A9Q0N6U6"/>
<sequence>MFKVKHLITVPVCLFSFVYTLYAVGHLMSFLSVPNKIKKEYTWLLNILDNPSRFETSLLPLTLDTLLIISFIFQHSLMRADFLKSIWNKIGLSTIERSIYNIATSATLLFLMSNWRTIPTFNLWSVNVESGSSIFWAYVISHIFAWSIICGGCVLYDLPELLGLSQVYNDMNNCLTPLMYKTTELRRLLGRVRHPSLLALTFILWTTNLMSLDRLILSVLWTVYMYVAWNTDDQDVIYHRSQLLKKKMELRTQFRNSQY</sequence>
<accession>A0A9Q0N6U6</accession>
<feature type="transmembrane region" description="Helical" evidence="8">
    <location>
        <begin position="58"/>
        <end position="77"/>
    </location>
</feature>
<evidence type="ECO:0000256" key="8">
    <source>
        <dbReference type="SAM" id="Phobius"/>
    </source>
</evidence>
<proteinExistence type="inferred from homology"/>
<dbReference type="InterPro" id="IPR033580">
    <property type="entry name" value="Nurim-like"/>
</dbReference>
<dbReference type="PANTHER" id="PTHR31040">
    <property type="entry name" value="NURIM"/>
    <property type="match status" value="1"/>
</dbReference>
<evidence type="ECO:0000256" key="7">
    <source>
        <dbReference type="ARBA" id="ARBA00032957"/>
    </source>
</evidence>
<evidence type="ECO:0000256" key="6">
    <source>
        <dbReference type="ARBA" id="ARBA00031700"/>
    </source>
</evidence>
<feature type="transmembrane region" description="Helical" evidence="8">
    <location>
        <begin position="135"/>
        <end position="156"/>
    </location>
</feature>
<evidence type="ECO:0000256" key="4">
    <source>
        <dbReference type="ARBA" id="ARBA00022989"/>
    </source>
</evidence>
<gene>
    <name evidence="9" type="primary">nrm</name>
    <name evidence="9" type="ORF">Bhyg_08669</name>
</gene>
<dbReference type="OrthoDB" id="10050858at2759"/>
<keyword evidence="5 8" id="KW-0472">Membrane</keyword>
<evidence type="ECO:0000256" key="5">
    <source>
        <dbReference type="ARBA" id="ARBA00023136"/>
    </source>
</evidence>
<feature type="transmembrane region" description="Helical" evidence="8">
    <location>
        <begin position="98"/>
        <end position="115"/>
    </location>
</feature>
<evidence type="ECO:0000313" key="10">
    <source>
        <dbReference type="Proteomes" id="UP001151699"/>
    </source>
</evidence>
<comment type="subcellular location">
    <subcellularLocation>
        <location evidence="1">Nucleus inner membrane</location>
        <topology evidence="1">Multi-pass membrane protein</topology>
    </subcellularLocation>
</comment>
<evidence type="ECO:0000256" key="3">
    <source>
        <dbReference type="ARBA" id="ARBA00022692"/>
    </source>
</evidence>